<keyword evidence="3" id="KW-1185">Reference proteome</keyword>
<protein>
    <submittedName>
        <fullName evidence="2">Uncharacterized protein</fullName>
    </submittedName>
</protein>
<feature type="region of interest" description="Disordered" evidence="1">
    <location>
        <begin position="41"/>
        <end position="120"/>
    </location>
</feature>
<dbReference type="AlphaFoldDB" id="A0A9P6AEA1"/>
<reference evidence="2" key="1">
    <citation type="journal article" date="2020" name="Nat. Commun.">
        <title>Large-scale genome sequencing of mycorrhizal fungi provides insights into the early evolution of symbiotic traits.</title>
        <authorList>
            <person name="Miyauchi S."/>
            <person name="Kiss E."/>
            <person name="Kuo A."/>
            <person name="Drula E."/>
            <person name="Kohler A."/>
            <person name="Sanchez-Garcia M."/>
            <person name="Morin E."/>
            <person name="Andreopoulos B."/>
            <person name="Barry K.W."/>
            <person name="Bonito G."/>
            <person name="Buee M."/>
            <person name="Carver A."/>
            <person name="Chen C."/>
            <person name="Cichocki N."/>
            <person name="Clum A."/>
            <person name="Culley D."/>
            <person name="Crous P.W."/>
            <person name="Fauchery L."/>
            <person name="Girlanda M."/>
            <person name="Hayes R.D."/>
            <person name="Keri Z."/>
            <person name="LaButti K."/>
            <person name="Lipzen A."/>
            <person name="Lombard V."/>
            <person name="Magnuson J."/>
            <person name="Maillard F."/>
            <person name="Murat C."/>
            <person name="Nolan M."/>
            <person name="Ohm R.A."/>
            <person name="Pangilinan J."/>
            <person name="Pereira M.F."/>
            <person name="Perotto S."/>
            <person name="Peter M."/>
            <person name="Pfister S."/>
            <person name="Riley R."/>
            <person name="Sitrit Y."/>
            <person name="Stielow J.B."/>
            <person name="Szollosi G."/>
            <person name="Zifcakova L."/>
            <person name="Stursova M."/>
            <person name="Spatafora J.W."/>
            <person name="Tedersoo L."/>
            <person name="Vaario L.M."/>
            <person name="Yamada A."/>
            <person name="Yan M."/>
            <person name="Wang P."/>
            <person name="Xu J."/>
            <person name="Bruns T."/>
            <person name="Baldrian P."/>
            <person name="Vilgalys R."/>
            <person name="Dunand C."/>
            <person name="Henrissat B."/>
            <person name="Grigoriev I.V."/>
            <person name="Hibbett D."/>
            <person name="Nagy L.G."/>
            <person name="Martin F.M."/>
        </authorList>
    </citation>
    <scope>NUCLEOTIDE SEQUENCE</scope>
    <source>
        <strain evidence="2">UP504</strain>
    </source>
</reference>
<sequence>MTCAGTIAKRNPEMGTHNARPRDPRRTTYPLRQVCGNCKIMVQQSPPRNATYERNPPKPQPNKAHPPAVHQTKLQHKTTGNADGTTHPLKQVPSSMKTHLTSTQTSLQYVQPPKPGIPGP</sequence>
<evidence type="ECO:0000313" key="3">
    <source>
        <dbReference type="Proteomes" id="UP000886523"/>
    </source>
</evidence>
<proteinExistence type="predicted"/>
<dbReference type="Proteomes" id="UP000886523">
    <property type="component" value="Unassembled WGS sequence"/>
</dbReference>
<evidence type="ECO:0000256" key="1">
    <source>
        <dbReference type="SAM" id="MobiDB-lite"/>
    </source>
</evidence>
<name>A0A9P6AEA1_9AGAM</name>
<organism evidence="2 3">
    <name type="scientific">Hydnum rufescens UP504</name>
    <dbReference type="NCBI Taxonomy" id="1448309"/>
    <lineage>
        <taxon>Eukaryota</taxon>
        <taxon>Fungi</taxon>
        <taxon>Dikarya</taxon>
        <taxon>Basidiomycota</taxon>
        <taxon>Agaricomycotina</taxon>
        <taxon>Agaricomycetes</taxon>
        <taxon>Cantharellales</taxon>
        <taxon>Hydnaceae</taxon>
        <taxon>Hydnum</taxon>
    </lineage>
</organism>
<feature type="region of interest" description="Disordered" evidence="1">
    <location>
        <begin position="1"/>
        <end position="29"/>
    </location>
</feature>
<comment type="caution">
    <text evidence="2">The sequence shown here is derived from an EMBL/GenBank/DDBJ whole genome shotgun (WGS) entry which is preliminary data.</text>
</comment>
<feature type="compositionally biased region" description="Polar residues" evidence="1">
    <location>
        <begin position="92"/>
        <end position="109"/>
    </location>
</feature>
<accession>A0A9P6AEA1</accession>
<dbReference type="EMBL" id="MU129378">
    <property type="protein sequence ID" value="KAF9503341.1"/>
    <property type="molecule type" value="Genomic_DNA"/>
</dbReference>
<gene>
    <name evidence="2" type="ORF">BS47DRAFT_1369604</name>
</gene>
<evidence type="ECO:0000313" key="2">
    <source>
        <dbReference type="EMBL" id="KAF9503341.1"/>
    </source>
</evidence>